<organism evidence="5">
    <name type="scientific">marine metagenome</name>
    <dbReference type="NCBI Taxonomy" id="408172"/>
    <lineage>
        <taxon>unclassified sequences</taxon>
        <taxon>metagenomes</taxon>
        <taxon>ecological metagenomes</taxon>
    </lineage>
</organism>
<accession>A0A382K2V7</accession>
<dbReference type="GO" id="GO:0006729">
    <property type="term" value="P:tetrahydrobiopterin biosynthetic process"/>
    <property type="evidence" value="ECO:0007669"/>
    <property type="project" value="InterPro"/>
</dbReference>
<proteinExistence type="predicted"/>
<evidence type="ECO:0000256" key="3">
    <source>
        <dbReference type="ARBA" id="ARBA00022833"/>
    </source>
</evidence>
<dbReference type="PANTHER" id="PTHR12589:SF7">
    <property type="entry name" value="6-PYRUVOYL TETRAHYDROBIOPTERIN SYNTHASE"/>
    <property type="match status" value="1"/>
</dbReference>
<reference evidence="5" key="1">
    <citation type="submission" date="2018-05" db="EMBL/GenBank/DDBJ databases">
        <authorList>
            <person name="Lanie J.A."/>
            <person name="Ng W.-L."/>
            <person name="Kazmierczak K.M."/>
            <person name="Andrzejewski T.M."/>
            <person name="Davidsen T.M."/>
            <person name="Wayne K.J."/>
            <person name="Tettelin H."/>
            <person name="Glass J.I."/>
            <person name="Rusch D."/>
            <person name="Podicherti R."/>
            <person name="Tsui H.-C.T."/>
            <person name="Winkler M.E."/>
        </authorList>
    </citation>
    <scope>NUCLEOTIDE SEQUENCE</scope>
</reference>
<dbReference type="InterPro" id="IPR022470">
    <property type="entry name" value="PTPS_Cys_AS"/>
</dbReference>
<gene>
    <name evidence="5" type="ORF">METZ01_LOCUS271190</name>
</gene>
<dbReference type="PROSITE" id="PS00987">
    <property type="entry name" value="PTPS_1"/>
    <property type="match status" value="1"/>
</dbReference>
<dbReference type="EMBL" id="UINC01077835">
    <property type="protein sequence ID" value="SVC18336.1"/>
    <property type="molecule type" value="Genomic_DNA"/>
</dbReference>
<dbReference type="GO" id="GO:0046872">
    <property type="term" value="F:metal ion binding"/>
    <property type="evidence" value="ECO:0007669"/>
    <property type="project" value="UniProtKB-KW"/>
</dbReference>
<name>A0A382K2V7_9ZZZZ</name>
<evidence type="ECO:0000256" key="2">
    <source>
        <dbReference type="ARBA" id="ARBA00022723"/>
    </source>
</evidence>
<dbReference type="SUPFAM" id="SSF55620">
    <property type="entry name" value="Tetrahydrobiopterin biosynthesis enzymes-like"/>
    <property type="match status" value="1"/>
</dbReference>
<dbReference type="GO" id="GO:0003874">
    <property type="term" value="F:6-pyruvoyltetrahydropterin synthase activity"/>
    <property type="evidence" value="ECO:0007669"/>
    <property type="project" value="InterPro"/>
</dbReference>
<dbReference type="InterPro" id="IPR038418">
    <property type="entry name" value="6-PTP_synth/QueD_sf"/>
</dbReference>
<evidence type="ECO:0008006" key="6">
    <source>
        <dbReference type="Google" id="ProtNLM"/>
    </source>
</evidence>
<dbReference type="FunFam" id="3.30.479.10:FF:000003">
    <property type="entry name" value="6-pyruvoyl tetrahydrobiopterin synthase"/>
    <property type="match status" value="1"/>
</dbReference>
<keyword evidence="4" id="KW-0456">Lyase</keyword>
<dbReference type="Pfam" id="PF01242">
    <property type="entry name" value="PTPS"/>
    <property type="match status" value="1"/>
</dbReference>
<dbReference type="Gene3D" id="3.30.479.10">
    <property type="entry name" value="6-pyruvoyl tetrahydropterin synthase/QueD"/>
    <property type="match status" value="1"/>
</dbReference>
<evidence type="ECO:0000313" key="5">
    <source>
        <dbReference type="EMBL" id="SVC18336.1"/>
    </source>
</evidence>
<dbReference type="AlphaFoldDB" id="A0A382K2V7"/>
<dbReference type="PANTHER" id="PTHR12589">
    <property type="entry name" value="PYRUVOYL TETRAHYDROBIOPTERIN SYNTHASE"/>
    <property type="match status" value="1"/>
</dbReference>
<evidence type="ECO:0000256" key="4">
    <source>
        <dbReference type="ARBA" id="ARBA00023239"/>
    </source>
</evidence>
<keyword evidence="3" id="KW-0862">Zinc</keyword>
<keyword evidence="2" id="KW-0479">Metal-binding</keyword>
<sequence>MIFITRKHHFCASHRLYNPDFSDEKNEATFGPCNNPNGHGHNYDLEVTLSGEVCEETGMVFDLKELKKLTTQEILNKIDHKNLNVDVDFLKGIIPTAENLAIKFWEILEPKITKGRLHEIKLYESERNYVVYRGGVCEPNT</sequence>
<dbReference type="InterPro" id="IPR007115">
    <property type="entry name" value="6-PTP_synth/QueD"/>
</dbReference>
<evidence type="ECO:0000256" key="1">
    <source>
        <dbReference type="ARBA" id="ARBA00001947"/>
    </source>
</evidence>
<protein>
    <recommendedName>
        <fullName evidence="6">6-pyruvoyl tetrahydrobiopterin synthase</fullName>
    </recommendedName>
</protein>
<comment type="cofactor">
    <cofactor evidence="1">
        <name>Zn(2+)</name>
        <dbReference type="ChEBI" id="CHEBI:29105"/>
    </cofactor>
</comment>